<accession>A0AAV4WKU6</accession>
<keyword evidence="5" id="KW-0732">Signal</keyword>
<evidence type="ECO:0000256" key="3">
    <source>
        <dbReference type="ARBA" id="ARBA00022475"/>
    </source>
</evidence>
<dbReference type="GO" id="GO:0015276">
    <property type="term" value="F:ligand-gated monoatomic ion channel activity"/>
    <property type="evidence" value="ECO:0007669"/>
    <property type="project" value="InterPro"/>
</dbReference>
<evidence type="ECO:0000256" key="14">
    <source>
        <dbReference type="ARBA" id="ARBA00023303"/>
    </source>
</evidence>
<comment type="subcellular location">
    <subcellularLocation>
        <location evidence="15">Postsynaptic cell membrane</location>
        <topology evidence="15">Multi-pass membrane protein</topology>
    </subcellularLocation>
</comment>
<sequence length="208" mass="23371">MRVTNSILISYVATDPLLWKFTIFNQTDEDSKIETYLKMWRYMENRPSVFVSSYEEGVQRVLEGNYAFLMESTMLDYMVQRDCNLTQVGGLLDSKGYGIATPMGSPWRDKISLAILDLQEKGVIQMLYNKWWKSPGITCSRDDKNKDGKANALGVDNIGGVFVVLMCGLALAVITAIGEFCVNSKKSAQSARKFPQELLILVNLALPM</sequence>
<keyword evidence="7" id="KW-0770">Synapse</keyword>
<dbReference type="InterPro" id="IPR015683">
    <property type="entry name" value="Ionotropic_Glu_rcpt"/>
</dbReference>
<reference evidence="18 19" key="1">
    <citation type="submission" date="2021-06" db="EMBL/GenBank/DDBJ databases">
        <title>Caerostris darwini draft genome.</title>
        <authorList>
            <person name="Kono N."/>
            <person name="Arakawa K."/>
        </authorList>
    </citation>
    <scope>NUCLEOTIDE SEQUENCE [LARGE SCALE GENOMIC DNA]</scope>
</reference>
<evidence type="ECO:0000256" key="6">
    <source>
        <dbReference type="ARBA" id="ARBA00022989"/>
    </source>
</evidence>
<comment type="caution">
    <text evidence="18">The sequence shown here is derived from an EMBL/GenBank/DDBJ whole genome shotgun (WGS) entry which is preliminary data.</text>
</comment>
<keyword evidence="4 16" id="KW-0812">Transmembrane</keyword>
<evidence type="ECO:0000313" key="19">
    <source>
        <dbReference type="Proteomes" id="UP001054837"/>
    </source>
</evidence>
<keyword evidence="6 16" id="KW-1133">Transmembrane helix</keyword>
<evidence type="ECO:0000256" key="2">
    <source>
        <dbReference type="ARBA" id="ARBA00022448"/>
    </source>
</evidence>
<feature type="domain" description="Ionotropic glutamate receptor C-terminal" evidence="17">
    <location>
        <begin position="2"/>
        <end position="134"/>
    </location>
</feature>
<evidence type="ECO:0000256" key="16">
    <source>
        <dbReference type="SAM" id="Phobius"/>
    </source>
</evidence>
<name>A0AAV4WKU6_9ARAC</name>
<dbReference type="PANTHER" id="PTHR18966">
    <property type="entry name" value="IONOTROPIC GLUTAMATE RECEPTOR"/>
    <property type="match status" value="1"/>
</dbReference>
<evidence type="ECO:0000256" key="8">
    <source>
        <dbReference type="ARBA" id="ARBA00023065"/>
    </source>
</evidence>
<comment type="similarity">
    <text evidence="1">Belongs to the glutamate-gated ion channel (TC 1.A.10.1) family.</text>
</comment>
<dbReference type="Gene3D" id="3.40.190.10">
    <property type="entry name" value="Periplasmic binding protein-like II"/>
    <property type="match status" value="1"/>
</dbReference>
<organism evidence="18 19">
    <name type="scientific">Caerostris darwini</name>
    <dbReference type="NCBI Taxonomy" id="1538125"/>
    <lineage>
        <taxon>Eukaryota</taxon>
        <taxon>Metazoa</taxon>
        <taxon>Ecdysozoa</taxon>
        <taxon>Arthropoda</taxon>
        <taxon>Chelicerata</taxon>
        <taxon>Arachnida</taxon>
        <taxon>Araneae</taxon>
        <taxon>Araneomorphae</taxon>
        <taxon>Entelegynae</taxon>
        <taxon>Araneoidea</taxon>
        <taxon>Araneidae</taxon>
        <taxon>Caerostris</taxon>
    </lineage>
</organism>
<evidence type="ECO:0000256" key="7">
    <source>
        <dbReference type="ARBA" id="ARBA00023018"/>
    </source>
</evidence>
<dbReference type="GO" id="GO:0045211">
    <property type="term" value="C:postsynaptic membrane"/>
    <property type="evidence" value="ECO:0007669"/>
    <property type="project" value="UniProtKB-SubCell"/>
</dbReference>
<evidence type="ECO:0000256" key="11">
    <source>
        <dbReference type="ARBA" id="ARBA00023180"/>
    </source>
</evidence>
<keyword evidence="9 16" id="KW-0472">Membrane</keyword>
<feature type="transmembrane region" description="Helical" evidence="16">
    <location>
        <begin position="158"/>
        <end position="182"/>
    </location>
</feature>
<keyword evidence="14" id="KW-0407">Ion channel</keyword>
<keyword evidence="12" id="KW-0628">Postsynaptic cell membrane</keyword>
<evidence type="ECO:0000256" key="10">
    <source>
        <dbReference type="ARBA" id="ARBA00023170"/>
    </source>
</evidence>
<keyword evidence="2" id="KW-0813">Transport</keyword>
<dbReference type="AlphaFoldDB" id="A0AAV4WKU6"/>
<dbReference type="SUPFAM" id="SSF53850">
    <property type="entry name" value="Periplasmic binding protein-like II"/>
    <property type="match status" value="1"/>
</dbReference>
<evidence type="ECO:0000256" key="1">
    <source>
        <dbReference type="ARBA" id="ARBA00008685"/>
    </source>
</evidence>
<keyword evidence="10 18" id="KW-0675">Receptor</keyword>
<keyword evidence="13" id="KW-1071">Ligand-gated ion channel</keyword>
<protein>
    <submittedName>
        <fullName evidence="18">Glutamate receptor ionotropic, kainate 2</fullName>
    </submittedName>
</protein>
<evidence type="ECO:0000256" key="9">
    <source>
        <dbReference type="ARBA" id="ARBA00023136"/>
    </source>
</evidence>
<gene>
    <name evidence="18" type="primary">GRIK2</name>
    <name evidence="18" type="ORF">CDAR_173111</name>
</gene>
<dbReference type="FunFam" id="3.40.190.10:FF:000060">
    <property type="entry name" value="Glutamate receptor ionotropic, kainate 1"/>
    <property type="match status" value="1"/>
</dbReference>
<keyword evidence="3" id="KW-1003">Cell membrane</keyword>
<dbReference type="Proteomes" id="UP001054837">
    <property type="component" value="Unassembled WGS sequence"/>
</dbReference>
<evidence type="ECO:0000256" key="13">
    <source>
        <dbReference type="ARBA" id="ARBA00023286"/>
    </source>
</evidence>
<dbReference type="FunFam" id="3.40.190.10:FF:000167">
    <property type="entry name" value="Eye-enriched kainate receptor, isoform B"/>
    <property type="match status" value="1"/>
</dbReference>
<evidence type="ECO:0000313" key="18">
    <source>
        <dbReference type="EMBL" id="GIY82173.1"/>
    </source>
</evidence>
<evidence type="ECO:0000256" key="4">
    <source>
        <dbReference type="ARBA" id="ARBA00022692"/>
    </source>
</evidence>
<keyword evidence="8" id="KW-0406">Ion transport</keyword>
<evidence type="ECO:0000259" key="17">
    <source>
        <dbReference type="SMART" id="SM00079"/>
    </source>
</evidence>
<evidence type="ECO:0000256" key="5">
    <source>
        <dbReference type="ARBA" id="ARBA00022729"/>
    </source>
</evidence>
<dbReference type="EMBL" id="BPLQ01014694">
    <property type="protein sequence ID" value="GIY82173.1"/>
    <property type="molecule type" value="Genomic_DNA"/>
</dbReference>
<keyword evidence="11" id="KW-0325">Glycoprotein</keyword>
<keyword evidence="19" id="KW-1185">Reference proteome</keyword>
<evidence type="ECO:0000256" key="12">
    <source>
        <dbReference type="ARBA" id="ARBA00023257"/>
    </source>
</evidence>
<dbReference type="SMART" id="SM00079">
    <property type="entry name" value="PBPe"/>
    <property type="match status" value="1"/>
</dbReference>
<evidence type="ECO:0000256" key="15">
    <source>
        <dbReference type="ARBA" id="ARBA00034104"/>
    </source>
</evidence>
<dbReference type="InterPro" id="IPR001320">
    <property type="entry name" value="Iontro_rcpt_C"/>
</dbReference>
<proteinExistence type="inferred from homology"/>